<dbReference type="EC" id="2.7.1.12" evidence="3"/>
<comment type="pathway">
    <text evidence="1">Carbohydrate acid metabolism.</text>
</comment>
<dbReference type="GO" id="GO:0005975">
    <property type="term" value="P:carbohydrate metabolic process"/>
    <property type="evidence" value="ECO:0007669"/>
    <property type="project" value="InterPro"/>
</dbReference>
<sequence>MIILVMGVSGSGKSTIGRRLADELGYEFVEGDNFHPPENIKKMRSGVPLDDDDRWPWLSAIRLQMERAEFEESNLVATCSALKRAYRSILIPRNSPIQLVHLTGDRRLISDRLESRKHHFMPPELLATQFASLEPPCADESCINVDIRQTPLACVAAIRQSLKPGIA</sequence>
<dbReference type="PANTHER" id="PTHR43442">
    <property type="entry name" value="GLUCONOKINASE-RELATED"/>
    <property type="match status" value="1"/>
</dbReference>
<keyword evidence="7" id="KW-0067">ATP-binding</keyword>
<dbReference type="SUPFAM" id="SSF52540">
    <property type="entry name" value="P-loop containing nucleoside triphosphate hydrolases"/>
    <property type="match status" value="1"/>
</dbReference>
<dbReference type="Pfam" id="PF13671">
    <property type="entry name" value="AAA_33"/>
    <property type="match status" value="1"/>
</dbReference>
<keyword evidence="4" id="KW-0808">Transferase</keyword>
<evidence type="ECO:0000256" key="7">
    <source>
        <dbReference type="ARBA" id="ARBA00022840"/>
    </source>
</evidence>
<evidence type="ECO:0000256" key="3">
    <source>
        <dbReference type="ARBA" id="ARBA00012054"/>
    </source>
</evidence>
<dbReference type="FunFam" id="3.40.50.300:FF:000522">
    <property type="entry name" value="Gluconokinase"/>
    <property type="match status" value="1"/>
</dbReference>
<keyword evidence="5" id="KW-0547">Nucleotide-binding</keyword>
<dbReference type="Gene3D" id="3.40.50.300">
    <property type="entry name" value="P-loop containing nucleotide triphosphate hydrolases"/>
    <property type="match status" value="1"/>
</dbReference>
<evidence type="ECO:0000256" key="6">
    <source>
        <dbReference type="ARBA" id="ARBA00022777"/>
    </source>
</evidence>
<evidence type="ECO:0000256" key="5">
    <source>
        <dbReference type="ARBA" id="ARBA00022741"/>
    </source>
</evidence>
<dbReference type="PANTHER" id="PTHR43442:SF3">
    <property type="entry name" value="GLUCONOKINASE-RELATED"/>
    <property type="match status" value="1"/>
</dbReference>
<dbReference type="CDD" id="cd02021">
    <property type="entry name" value="GntK"/>
    <property type="match status" value="1"/>
</dbReference>
<organism evidence="9">
    <name type="scientific">marine metagenome</name>
    <dbReference type="NCBI Taxonomy" id="408172"/>
    <lineage>
        <taxon>unclassified sequences</taxon>
        <taxon>metagenomes</taxon>
        <taxon>ecological metagenomes</taxon>
    </lineage>
</organism>
<accession>A0A381UE18</accession>
<evidence type="ECO:0000256" key="2">
    <source>
        <dbReference type="ARBA" id="ARBA00008420"/>
    </source>
</evidence>
<comment type="catalytic activity">
    <reaction evidence="8">
        <text>D-gluconate + ATP = 6-phospho-D-gluconate + ADP + H(+)</text>
        <dbReference type="Rhea" id="RHEA:19433"/>
        <dbReference type="ChEBI" id="CHEBI:15378"/>
        <dbReference type="ChEBI" id="CHEBI:18391"/>
        <dbReference type="ChEBI" id="CHEBI:30616"/>
        <dbReference type="ChEBI" id="CHEBI:58759"/>
        <dbReference type="ChEBI" id="CHEBI:456216"/>
        <dbReference type="EC" id="2.7.1.12"/>
    </reaction>
</comment>
<name>A0A381UE18_9ZZZZ</name>
<proteinExistence type="inferred from homology"/>
<dbReference type="GO" id="GO:0005737">
    <property type="term" value="C:cytoplasm"/>
    <property type="evidence" value="ECO:0007669"/>
    <property type="project" value="TreeGrafter"/>
</dbReference>
<dbReference type="GO" id="GO:0046316">
    <property type="term" value="F:gluconokinase activity"/>
    <property type="evidence" value="ECO:0007669"/>
    <property type="project" value="UniProtKB-EC"/>
</dbReference>
<gene>
    <name evidence="9" type="ORF">METZ01_LOCUS79299</name>
</gene>
<dbReference type="AlphaFoldDB" id="A0A381UE18"/>
<dbReference type="InterPro" id="IPR006001">
    <property type="entry name" value="Therm_gnt_kin"/>
</dbReference>
<evidence type="ECO:0000256" key="4">
    <source>
        <dbReference type="ARBA" id="ARBA00022679"/>
    </source>
</evidence>
<protein>
    <recommendedName>
        <fullName evidence="3">gluconokinase</fullName>
        <ecNumber evidence="3">2.7.1.12</ecNumber>
    </recommendedName>
</protein>
<comment type="similarity">
    <text evidence="2">Belongs to the gluconokinase GntK/GntV family.</text>
</comment>
<dbReference type="InterPro" id="IPR027417">
    <property type="entry name" value="P-loop_NTPase"/>
</dbReference>
<evidence type="ECO:0000313" key="9">
    <source>
        <dbReference type="EMBL" id="SVA26445.1"/>
    </source>
</evidence>
<dbReference type="EMBL" id="UINC01006256">
    <property type="protein sequence ID" value="SVA26445.1"/>
    <property type="molecule type" value="Genomic_DNA"/>
</dbReference>
<evidence type="ECO:0000256" key="1">
    <source>
        <dbReference type="ARBA" id="ARBA00004761"/>
    </source>
</evidence>
<evidence type="ECO:0000256" key="8">
    <source>
        <dbReference type="ARBA" id="ARBA00048090"/>
    </source>
</evidence>
<dbReference type="NCBIfam" id="TIGR01313">
    <property type="entry name" value="therm_gnt_kin"/>
    <property type="match status" value="1"/>
</dbReference>
<reference evidence="9" key="1">
    <citation type="submission" date="2018-05" db="EMBL/GenBank/DDBJ databases">
        <authorList>
            <person name="Lanie J.A."/>
            <person name="Ng W.-L."/>
            <person name="Kazmierczak K.M."/>
            <person name="Andrzejewski T.M."/>
            <person name="Davidsen T.M."/>
            <person name="Wayne K.J."/>
            <person name="Tettelin H."/>
            <person name="Glass J.I."/>
            <person name="Rusch D."/>
            <person name="Podicherti R."/>
            <person name="Tsui H.-C.T."/>
            <person name="Winkler M.E."/>
        </authorList>
    </citation>
    <scope>NUCLEOTIDE SEQUENCE</scope>
</reference>
<keyword evidence="6" id="KW-0418">Kinase</keyword>
<dbReference type="GO" id="GO:0005524">
    <property type="term" value="F:ATP binding"/>
    <property type="evidence" value="ECO:0007669"/>
    <property type="project" value="UniProtKB-KW"/>
</dbReference>